<dbReference type="VEuPathDB" id="MicrosporidiaDB:H312_01464"/>
<dbReference type="EMBL" id="KK365150">
    <property type="protein sequence ID" value="KCZ81098.1"/>
    <property type="molecule type" value="Genomic_DNA"/>
</dbReference>
<keyword evidence="2" id="KW-1185">Reference proteome</keyword>
<name>A0A059F1G1_9MICR</name>
<gene>
    <name evidence="1" type="ORF">H312_01464</name>
</gene>
<evidence type="ECO:0000313" key="1">
    <source>
        <dbReference type="EMBL" id="KCZ81098.1"/>
    </source>
</evidence>
<reference evidence="1 2" key="2">
    <citation type="submission" date="2014-03" db="EMBL/GenBank/DDBJ databases">
        <title>The Genome Sequence of Anncaliia algerae insect isolate PRA339.</title>
        <authorList>
            <consortium name="The Broad Institute Genome Sequencing Platform"/>
            <consortium name="The Broad Institute Genome Sequencing Center for Infectious Disease"/>
            <person name="Cuomo C."/>
            <person name="Becnel J."/>
            <person name="Sanscrainte N."/>
            <person name="Walker B."/>
            <person name="Young S.K."/>
            <person name="Zeng Q."/>
            <person name="Gargeya S."/>
            <person name="Fitzgerald M."/>
            <person name="Haas B."/>
            <person name="Abouelleil A."/>
            <person name="Alvarado L."/>
            <person name="Arachchi H.M."/>
            <person name="Berlin A.M."/>
            <person name="Chapman S.B."/>
            <person name="Dewar J."/>
            <person name="Goldberg J."/>
            <person name="Griggs A."/>
            <person name="Gujja S."/>
            <person name="Hansen M."/>
            <person name="Howarth C."/>
            <person name="Imamovic A."/>
            <person name="Larimer J."/>
            <person name="McCowan C."/>
            <person name="Murphy C."/>
            <person name="Neiman D."/>
            <person name="Pearson M."/>
            <person name="Priest M."/>
            <person name="Roberts A."/>
            <person name="Saif S."/>
            <person name="Shea T."/>
            <person name="Sisk P."/>
            <person name="Sykes S."/>
            <person name="Wortman J."/>
            <person name="Nusbaum C."/>
            <person name="Birren B."/>
        </authorList>
    </citation>
    <scope>NUCLEOTIDE SEQUENCE [LARGE SCALE GENOMIC DNA]</scope>
    <source>
        <strain evidence="1 2">PRA339</strain>
    </source>
</reference>
<organism evidence="1 2">
    <name type="scientific">Anncaliia algerae PRA339</name>
    <dbReference type="NCBI Taxonomy" id="1288291"/>
    <lineage>
        <taxon>Eukaryota</taxon>
        <taxon>Fungi</taxon>
        <taxon>Fungi incertae sedis</taxon>
        <taxon>Microsporidia</taxon>
        <taxon>Tubulinosematoidea</taxon>
        <taxon>Tubulinosematidae</taxon>
        <taxon>Anncaliia</taxon>
    </lineage>
</organism>
<dbReference type="HOGENOM" id="CLU_044348_9_1_1"/>
<protein>
    <recommendedName>
        <fullName evidence="3">ISXO2-like transposase domain-containing protein</fullName>
    </recommendedName>
</protein>
<dbReference type="Proteomes" id="UP000030655">
    <property type="component" value="Unassembled WGS sequence"/>
</dbReference>
<dbReference type="OrthoDB" id="2189705at2759"/>
<sequence>MHTVDGVTKRNEVSDGYSLNCRTSHCKFYNNLILICRGSFFNKYKLPLADIFSVLFCWSQNKQVQTVVDDLKINKKTVIKIYANLRNLVANHIDEERILLGGPGIVCQIDESCFSHRVKSHMGRAPQDPIWVFGIVDTS</sequence>
<evidence type="ECO:0008006" key="3">
    <source>
        <dbReference type="Google" id="ProtNLM"/>
    </source>
</evidence>
<evidence type="ECO:0000313" key="2">
    <source>
        <dbReference type="Proteomes" id="UP000030655"/>
    </source>
</evidence>
<proteinExistence type="predicted"/>
<accession>A0A059F1G1</accession>
<dbReference type="AlphaFoldDB" id="A0A059F1G1"/>
<reference evidence="2" key="1">
    <citation type="submission" date="2013-02" db="EMBL/GenBank/DDBJ databases">
        <authorList>
            <consortium name="The Broad Institute Genome Sequencing Platform"/>
            <person name="Cuomo C."/>
            <person name="Becnel J."/>
            <person name="Sanscrainte N."/>
            <person name="Walker B."/>
            <person name="Young S.K."/>
            <person name="Zeng Q."/>
            <person name="Gargeya S."/>
            <person name="Fitzgerald M."/>
            <person name="Haas B."/>
            <person name="Abouelleil A."/>
            <person name="Alvarado L."/>
            <person name="Arachchi H.M."/>
            <person name="Berlin A.M."/>
            <person name="Chapman S.B."/>
            <person name="Dewar J."/>
            <person name="Goldberg J."/>
            <person name="Griggs A."/>
            <person name="Gujja S."/>
            <person name="Hansen M."/>
            <person name="Howarth C."/>
            <person name="Imamovic A."/>
            <person name="Larimer J."/>
            <person name="McCowan C."/>
            <person name="Murphy C."/>
            <person name="Neiman D."/>
            <person name="Pearson M."/>
            <person name="Priest M."/>
            <person name="Roberts A."/>
            <person name="Saif S."/>
            <person name="Shea T."/>
            <person name="Sisk P."/>
            <person name="Sykes S."/>
            <person name="Wortman J."/>
            <person name="Nusbaum C."/>
            <person name="Birren B."/>
        </authorList>
    </citation>
    <scope>NUCLEOTIDE SEQUENCE [LARGE SCALE GENOMIC DNA]</scope>
    <source>
        <strain evidence="2">PRA339</strain>
    </source>
</reference>